<comment type="subcellular location">
    <subcellularLocation>
        <location evidence="2">Membrane</location>
        <topology evidence="2">Single-pass membrane protein</topology>
    </subcellularLocation>
</comment>
<feature type="domain" description="RING-type" evidence="16">
    <location>
        <begin position="110"/>
        <end position="152"/>
    </location>
</feature>
<evidence type="ECO:0000256" key="2">
    <source>
        <dbReference type="ARBA" id="ARBA00004167"/>
    </source>
</evidence>
<dbReference type="SUPFAM" id="SSF57850">
    <property type="entry name" value="RING/U-box"/>
    <property type="match status" value="1"/>
</dbReference>
<evidence type="ECO:0000256" key="5">
    <source>
        <dbReference type="ARBA" id="ARBA00022679"/>
    </source>
</evidence>
<keyword evidence="10" id="KW-0862">Zinc</keyword>
<dbReference type="GO" id="GO:0016567">
    <property type="term" value="P:protein ubiquitination"/>
    <property type="evidence" value="ECO:0007669"/>
    <property type="project" value="InterPro"/>
</dbReference>
<evidence type="ECO:0000313" key="17">
    <source>
        <dbReference type="EMBL" id="KAG8369898.1"/>
    </source>
</evidence>
<dbReference type="PANTHER" id="PTHR46913">
    <property type="entry name" value="RING-H2 FINGER PROTEIN ATL16"/>
    <property type="match status" value="1"/>
</dbReference>
<keyword evidence="6 15" id="KW-0812">Transmembrane</keyword>
<evidence type="ECO:0000256" key="14">
    <source>
        <dbReference type="PROSITE-ProRule" id="PRU00175"/>
    </source>
</evidence>
<gene>
    <name evidence="17" type="ORF">BUALT_Bualt14G0061300</name>
</gene>
<evidence type="ECO:0000256" key="7">
    <source>
        <dbReference type="ARBA" id="ARBA00022723"/>
    </source>
</evidence>
<dbReference type="EC" id="2.3.2.27" evidence="4"/>
<evidence type="ECO:0000256" key="11">
    <source>
        <dbReference type="ARBA" id="ARBA00022989"/>
    </source>
</evidence>
<dbReference type="PANTHER" id="PTHR46913:SF1">
    <property type="entry name" value="RING-H2 FINGER PROTEIN ATL16"/>
    <property type="match status" value="1"/>
</dbReference>
<dbReference type="SMART" id="SM00184">
    <property type="entry name" value="RING"/>
    <property type="match status" value="1"/>
</dbReference>
<keyword evidence="9" id="KW-0833">Ubl conjugation pathway</keyword>
<evidence type="ECO:0000256" key="12">
    <source>
        <dbReference type="ARBA" id="ARBA00023136"/>
    </source>
</evidence>
<evidence type="ECO:0000259" key="16">
    <source>
        <dbReference type="PROSITE" id="PS50089"/>
    </source>
</evidence>
<dbReference type="Pfam" id="PF13639">
    <property type="entry name" value="zf-RING_2"/>
    <property type="match status" value="1"/>
</dbReference>
<comment type="caution">
    <text evidence="17">The sequence shown here is derived from an EMBL/GenBank/DDBJ whole genome shotgun (WGS) entry which is preliminary data.</text>
</comment>
<keyword evidence="7" id="KW-0479">Metal-binding</keyword>
<accession>A0AAV6WH18</accession>
<dbReference type="GO" id="GO:0016020">
    <property type="term" value="C:membrane"/>
    <property type="evidence" value="ECO:0007669"/>
    <property type="project" value="UniProtKB-SubCell"/>
</dbReference>
<dbReference type="EMBL" id="WHWC01000014">
    <property type="protein sequence ID" value="KAG8369898.1"/>
    <property type="molecule type" value="Genomic_DNA"/>
</dbReference>
<comment type="catalytic activity">
    <reaction evidence="1">
        <text>S-ubiquitinyl-[E2 ubiquitin-conjugating enzyme]-L-cysteine + [acceptor protein]-L-lysine = [E2 ubiquitin-conjugating enzyme]-L-cysteine + N(6)-ubiquitinyl-[acceptor protein]-L-lysine.</text>
        <dbReference type="EC" id="2.3.2.27"/>
    </reaction>
</comment>
<evidence type="ECO:0000256" key="3">
    <source>
        <dbReference type="ARBA" id="ARBA00004906"/>
    </source>
</evidence>
<dbReference type="GO" id="GO:0061630">
    <property type="term" value="F:ubiquitin protein ligase activity"/>
    <property type="evidence" value="ECO:0007669"/>
    <property type="project" value="UniProtKB-EC"/>
</dbReference>
<evidence type="ECO:0000256" key="1">
    <source>
        <dbReference type="ARBA" id="ARBA00000900"/>
    </source>
</evidence>
<dbReference type="InterPro" id="IPR013083">
    <property type="entry name" value="Znf_RING/FYVE/PHD"/>
</dbReference>
<comment type="similarity">
    <text evidence="13">Belongs to the RING-type zinc finger family. ATL subfamily.</text>
</comment>
<feature type="transmembrane region" description="Helical" evidence="15">
    <location>
        <begin position="20"/>
        <end position="44"/>
    </location>
</feature>
<keyword evidence="12 15" id="KW-0472">Membrane</keyword>
<organism evidence="17 18">
    <name type="scientific">Buddleja alternifolia</name>
    <dbReference type="NCBI Taxonomy" id="168488"/>
    <lineage>
        <taxon>Eukaryota</taxon>
        <taxon>Viridiplantae</taxon>
        <taxon>Streptophyta</taxon>
        <taxon>Embryophyta</taxon>
        <taxon>Tracheophyta</taxon>
        <taxon>Spermatophyta</taxon>
        <taxon>Magnoliopsida</taxon>
        <taxon>eudicotyledons</taxon>
        <taxon>Gunneridae</taxon>
        <taxon>Pentapetalae</taxon>
        <taxon>asterids</taxon>
        <taxon>lamiids</taxon>
        <taxon>Lamiales</taxon>
        <taxon>Scrophulariaceae</taxon>
        <taxon>Buddlejeae</taxon>
        <taxon>Buddleja</taxon>
    </lineage>
</organism>
<evidence type="ECO:0000256" key="8">
    <source>
        <dbReference type="ARBA" id="ARBA00022771"/>
    </source>
</evidence>
<comment type="pathway">
    <text evidence="3">Protein modification; protein ubiquitination.</text>
</comment>
<evidence type="ECO:0000256" key="6">
    <source>
        <dbReference type="ARBA" id="ARBA00022692"/>
    </source>
</evidence>
<dbReference type="PROSITE" id="PS50089">
    <property type="entry name" value="ZF_RING_2"/>
    <property type="match status" value="1"/>
</dbReference>
<dbReference type="Gene3D" id="3.30.40.10">
    <property type="entry name" value="Zinc/RING finger domain, C3HC4 (zinc finger)"/>
    <property type="match status" value="1"/>
</dbReference>
<dbReference type="InterPro" id="IPR001841">
    <property type="entry name" value="Znf_RING"/>
</dbReference>
<proteinExistence type="inferred from homology"/>
<protein>
    <recommendedName>
        <fullName evidence="4">RING-type E3 ubiquitin transferase</fullName>
        <ecNumber evidence="4">2.3.2.27</ecNumber>
    </recommendedName>
</protein>
<dbReference type="Proteomes" id="UP000826271">
    <property type="component" value="Unassembled WGS sequence"/>
</dbReference>
<keyword evidence="5" id="KW-0808">Transferase</keyword>
<evidence type="ECO:0000256" key="4">
    <source>
        <dbReference type="ARBA" id="ARBA00012483"/>
    </source>
</evidence>
<dbReference type="CDD" id="cd16461">
    <property type="entry name" value="RING-H2_EL5-like"/>
    <property type="match status" value="1"/>
</dbReference>
<keyword evidence="8 14" id="KW-0863">Zinc-finger</keyword>
<dbReference type="GO" id="GO:0008270">
    <property type="term" value="F:zinc ion binding"/>
    <property type="evidence" value="ECO:0007669"/>
    <property type="project" value="UniProtKB-KW"/>
</dbReference>
<name>A0AAV6WH18_9LAMI</name>
<evidence type="ECO:0000256" key="15">
    <source>
        <dbReference type="SAM" id="Phobius"/>
    </source>
</evidence>
<keyword evidence="11 15" id="KW-1133">Transmembrane helix</keyword>
<dbReference type="FunFam" id="3.30.40.10:FF:000187">
    <property type="entry name" value="E3 ubiquitin-protein ligase ATL6"/>
    <property type="match status" value="1"/>
</dbReference>
<evidence type="ECO:0000256" key="13">
    <source>
        <dbReference type="ARBA" id="ARBA00024209"/>
    </source>
</evidence>
<dbReference type="AlphaFoldDB" id="A0AAV6WH18"/>
<reference evidence="17" key="1">
    <citation type="submission" date="2019-10" db="EMBL/GenBank/DDBJ databases">
        <authorList>
            <person name="Zhang R."/>
            <person name="Pan Y."/>
            <person name="Wang J."/>
            <person name="Ma R."/>
            <person name="Yu S."/>
        </authorList>
    </citation>
    <scope>NUCLEOTIDE SEQUENCE</scope>
    <source>
        <strain evidence="17">LA-IB0</strain>
        <tissue evidence="17">Leaf</tissue>
    </source>
</reference>
<dbReference type="InterPro" id="IPR044600">
    <property type="entry name" value="ATL1/ATL16-like"/>
</dbReference>
<sequence length="312" mass="34072">MDNPEVRTETDPGKGYALSGKIMLCAIIVLFAVVVFMVGLHLYARWYLVRLRRRQIERRRQRRGGRTHVVVYADSRNPNDHGLELAVINSLPYYLYSSKAAAEQQPPLECAVCLSEFEEKEIVRLLPKCNHNFHLDCIDMWFKSHSTCPLCRSGVEIVSDRLRPVAKPVGPVEEASRCEPAGSSSGAGLCATCCHEGGSGNGGGDTTSLGGRRKGLDLVGVRIEVPPRRTELDTELTQSSPASRLMSLKRILSMGMRSPAGGGGATTPSGAGTSGCAAELDLESGSVEIDDAWTYEGVYPFEYTSQRKRNLH</sequence>
<evidence type="ECO:0000256" key="10">
    <source>
        <dbReference type="ARBA" id="ARBA00022833"/>
    </source>
</evidence>
<evidence type="ECO:0000256" key="9">
    <source>
        <dbReference type="ARBA" id="ARBA00022786"/>
    </source>
</evidence>
<keyword evidence="18" id="KW-1185">Reference proteome</keyword>
<evidence type="ECO:0000313" key="18">
    <source>
        <dbReference type="Proteomes" id="UP000826271"/>
    </source>
</evidence>